<proteinExistence type="inferred from homology"/>
<evidence type="ECO:0000313" key="8">
    <source>
        <dbReference type="EMBL" id="KAJ3447768.1"/>
    </source>
</evidence>
<keyword evidence="3 7" id="KW-0812">Transmembrane</keyword>
<comment type="similarity">
    <text evidence="2">Belongs to the acetate uptake transporter (AceTr) (TC 2.A.96) family.</text>
</comment>
<sequence length="280" mass="31070">MSSSSSEMVPNYEDFVEHDNCNSPHLIISTPTVEIPSVTSLSILSKPKTLADPSVVGICALGIGCLMFAFSHFGITPKSNSLKIPWIIFLMGFVMFISSLVDAFRKNIFGFTVFLMYSMFWVALGFSQYFVQLANSKDLEGGQKHMAMAFIGYFIFNVGPMIISMYLNKALFVIMALLQILLLCVSLQFLNVLSPVVASPVFLLISIVSFYYCLATLVNDIGGDIILPYGSPIKKITTPITRKLLPTEDIKKTDNDEVEDKSDHKIHIGNNTSTDDELEM</sequence>
<evidence type="ECO:0000256" key="7">
    <source>
        <dbReference type="SAM" id="Phobius"/>
    </source>
</evidence>
<organism evidence="8 9">
    <name type="scientific">Anaeramoeba flamelloides</name>
    <dbReference type="NCBI Taxonomy" id="1746091"/>
    <lineage>
        <taxon>Eukaryota</taxon>
        <taxon>Metamonada</taxon>
        <taxon>Anaeramoebidae</taxon>
        <taxon>Anaeramoeba</taxon>
    </lineage>
</organism>
<comment type="subcellular location">
    <subcellularLocation>
        <location evidence="1">Membrane</location>
        <topology evidence="1">Multi-pass membrane protein</topology>
    </subcellularLocation>
</comment>
<dbReference type="PANTHER" id="PTHR30178:SF3">
    <property type="entry name" value="SUCCINATE-ACETATE_PROTON SYMPORTER SATP"/>
    <property type="match status" value="1"/>
</dbReference>
<dbReference type="Pfam" id="PF01184">
    <property type="entry name" value="Gpr1_Fun34_YaaH"/>
    <property type="match status" value="1"/>
</dbReference>
<reference evidence="8" key="1">
    <citation type="submission" date="2022-08" db="EMBL/GenBank/DDBJ databases">
        <title>Novel sulphate-reducing endosymbionts in the free-living metamonad Anaeramoeba.</title>
        <authorList>
            <person name="Jerlstrom-Hultqvist J."/>
            <person name="Cepicka I."/>
            <person name="Gallot-Lavallee L."/>
            <person name="Salas-Leiva D."/>
            <person name="Curtis B.A."/>
            <person name="Zahonova K."/>
            <person name="Pipaliya S."/>
            <person name="Dacks J."/>
            <person name="Roger A.J."/>
        </authorList>
    </citation>
    <scope>NUCLEOTIDE SEQUENCE</scope>
    <source>
        <strain evidence="8">Busselton2</strain>
    </source>
</reference>
<feature type="transmembrane region" description="Helical" evidence="7">
    <location>
        <begin position="108"/>
        <end position="126"/>
    </location>
</feature>
<evidence type="ECO:0000256" key="6">
    <source>
        <dbReference type="SAM" id="MobiDB-lite"/>
    </source>
</evidence>
<feature type="transmembrane region" description="Helical" evidence="7">
    <location>
        <begin position="146"/>
        <end position="163"/>
    </location>
</feature>
<feature type="compositionally biased region" description="Basic and acidic residues" evidence="6">
    <location>
        <begin position="252"/>
        <end position="266"/>
    </location>
</feature>
<comment type="caution">
    <text evidence="8">The sequence shown here is derived from an EMBL/GenBank/DDBJ whole genome shotgun (WGS) entry which is preliminary data.</text>
</comment>
<feature type="transmembrane region" description="Helical" evidence="7">
    <location>
        <begin position="196"/>
        <end position="218"/>
    </location>
</feature>
<feature type="transmembrane region" description="Helical" evidence="7">
    <location>
        <begin position="170"/>
        <end position="190"/>
    </location>
</feature>
<dbReference type="GO" id="GO:0016020">
    <property type="term" value="C:membrane"/>
    <property type="evidence" value="ECO:0007669"/>
    <property type="project" value="UniProtKB-SubCell"/>
</dbReference>
<keyword evidence="4 7" id="KW-1133">Transmembrane helix</keyword>
<accession>A0AAV8A5F8</accession>
<gene>
    <name evidence="8" type="ORF">M0812_00240</name>
</gene>
<feature type="region of interest" description="Disordered" evidence="6">
    <location>
        <begin position="252"/>
        <end position="280"/>
    </location>
</feature>
<dbReference type="AlphaFoldDB" id="A0AAV8A5F8"/>
<keyword evidence="5 7" id="KW-0472">Membrane</keyword>
<evidence type="ECO:0000256" key="2">
    <source>
        <dbReference type="ARBA" id="ARBA00005587"/>
    </source>
</evidence>
<dbReference type="InterPro" id="IPR000791">
    <property type="entry name" value="Gpr1/Fun34/SatP-like"/>
</dbReference>
<dbReference type="EMBL" id="JANTQA010000015">
    <property type="protein sequence ID" value="KAJ3447768.1"/>
    <property type="molecule type" value="Genomic_DNA"/>
</dbReference>
<evidence type="ECO:0000256" key="5">
    <source>
        <dbReference type="ARBA" id="ARBA00023136"/>
    </source>
</evidence>
<feature type="transmembrane region" description="Helical" evidence="7">
    <location>
        <begin position="55"/>
        <end position="75"/>
    </location>
</feature>
<dbReference type="Proteomes" id="UP001146793">
    <property type="component" value="Unassembled WGS sequence"/>
</dbReference>
<evidence type="ECO:0000313" key="9">
    <source>
        <dbReference type="Proteomes" id="UP001146793"/>
    </source>
</evidence>
<evidence type="ECO:0000256" key="1">
    <source>
        <dbReference type="ARBA" id="ARBA00004141"/>
    </source>
</evidence>
<feature type="transmembrane region" description="Helical" evidence="7">
    <location>
        <begin position="81"/>
        <end position="101"/>
    </location>
</feature>
<protein>
    <submittedName>
        <fullName evidence="8">Inner membrane protein yaah</fullName>
    </submittedName>
</protein>
<dbReference type="InterPro" id="IPR047623">
    <property type="entry name" value="SatP"/>
</dbReference>
<evidence type="ECO:0000256" key="4">
    <source>
        <dbReference type="ARBA" id="ARBA00022989"/>
    </source>
</evidence>
<evidence type="ECO:0000256" key="3">
    <source>
        <dbReference type="ARBA" id="ARBA00022692"/>
    </source>
</evidence>
<dbReference type="PANTHER" id="PTHR30178">
    <property type="entry name" value="INNER MEMBRANE PROTEIN YAAH"/>
    <property type="match status" value="1"/>
</dbReference>
<name>A0AAV8A5F8_9EUKA</name>